<protein>
    <submittedName>
        <fullName evidence="1">Protein kinase family protein</fullName>
    </submittedName>
</protein>
<dbReference type="Proteomes" id="UP001164539">
    <property type="component" value="Chromosome 12"/>
</dbReference>
<evidence type="ECO:0000313" key="1">
    <source>
        <dbReference type="EMBL" id="KAJ4704609.1"/>
    </source>
</evidence>
<dbReference type="EMBL" id="CM051405">
    <property type="protein sequence ID" value="KAJ4704609.1"/>
    <property type="molecule type" value="Genomic_DNA"/>
</dbReference>
<name>A0ACC1X0C4_MELAZ</name>
<keyword evidence="1" id="KW-0418">Kinase</keyword>
<reference evidence="1 2" key="1">
    <citation type="journal article" date="2023" name="Science">
        <title>Complex scaffold remodeling in plant triterpene biosynthesis.</title>
        <authorList>
            <person name="De La Pena R."/>
            <person name="Hodgson H."/>
            <person name="Liu J.C."/>
            <person name="Stephenson M.J."/>
            <person name="Martin A.C."/>
            <person name="Owen C."/>
            <person name="Harkess A."/>
            <person name="Leebens-Mack J."/>
            <person name="Jimenez L.E."/>
            <person name="Osbourn A."/>
            <person name="Sattely E.S."/>
        </authorList>
    </citation>
    <scope>NUCLEOTIDE SEQUENCE [LARGE SCALE GENOMIC DNA]</scope>
    <source>
        <strain evidence="2">cv. JPN11</strain>
        <tissue evidence="1">Leaf</tissue>
    </source>
</reference>
<organism evidence="1 2">
    <name type="scientific">Melia azedarach</name>
    <name type="common">Chinaberry tree</name>
    <dbReference type="NCBI Taxonomy" id="155640"/>
    <lineage>
        <taxon>Eukaryota</taxon>
        <taxon>Viridiplantae</taxon>
        <taxon>Streptophyta</taxon>
        <taxon>Embryophyta</taxon>
        <taxon>Tracheophyta</taxon>
        <taxon>Spermatophyta</taxon>
        <taxon>Magnoliopsida</taxon>
        <taxon>eudicotyledons</taxon>
        <taxon>Gunneridae</taxon>
        <taxon>Pentapetalae</taxon>
        <taxon>rosids</taxon>
        <taxon>malvids</taxon>
        <taxon>Sapindales</taxon>
        <taxon>Meliaceae</taxon>
        <taxon>Melia</taxon>
    </lineage>
</organism>
<keyword evidence="1" id="KW-0808">Transferase</keyword>
<comment type="caution">
    <text evidence="1">The sequence shown here is derived from an EMBL/GenBank/DDBJ whole genome shotgun (WGS) entry which is preliminary data.</text>
</comment>
<evidence type="ECO:0000313" key="2">
    <source>
        <dbReference type="Proteomes" id="UP001164539"/>
    </source>
</evidence>
<keyword evidence="2" id="KW-1185">Reference proteome</keyword>
<accession>A0ACC1X0C4</accession>
<proteinExistence type="predicted"/>
<gene>
    <name evidence="1" type="ORF">OWV82_021494</name>
</gene>
<sequence length="607" mass="67274">MSPLLILVVSIISSYSSCILALKSCPNCGHISVPYPLSTGPGCGDQLYKVRCNAGTLWLDALNGTYRITSINSPTQSLIIRPPGFANNKCIAADFQSQGIQLDNNLPFNITSSNTVLLMNCTSDMYARSLNCSSSSFCHKFISTNSIAKAACGTLPICCWFKTGGSNNEFRIRVRAERCSAYQSFVNLDTNLPVRKWPEPGVEIEWALPQEPMCKLLVDCRDLLNSMCLPDLARAGQKRCLCKAGFKWDPIKGICQSLAAGAFILGAVLAILRVYKHLQQSKRESEVSLTKMEKDISRANNSGRLARIYNGKEITKATNSFSSDNLLGSGGFGEVYKGILDDGTITAVKRAKLGSTKGIDQILNEVRILCQVNHRSLVKLLGCCVELDQPLLVYEFVPNGTLFDHLHRVKSGKWPSLKWHHRLHIAHQTAEAIAYLHLLATPPIYHRDIKSSNILLDEKLDAKVSDFGLSRLAENNVTHVTTCAQGTLGYLDPEYYLNFQLTDKSDVYSFGVVLVELLTSKKAVDFNREEQDVNLVVYFGKILKQERLMDAVDPMLKEGASDVKLESMKAFALLAAACLNERRQNRPSMKDVADEIERIIKNVTSED</sequence>